<keyword evidence="1" id="KW-1133">Transmembrane helix</keyword>
<feature type="transmembrane region" description="Helical" evidence="1">
    <location>
        <begin position="49"/>
        <end position="66"/>
    </location>
</feature>
<protein>
    <submittedName>
        <fullName evidence="3">CAAX prenyl protease-related protein</fullName>
    </submittedName>
</protein>
<dbReference type="EMBL" id="WWCN01000025">
    <property type="protein sequence ID" value="MYM26316.1"/>
    <property type="molecule type" value="Genomic_DNA"/>
</dbReference>
<feature type="domain" description="CAAX prenyl protease 2/Lysostaphin resistance protein A-like" evidence="2">
    <location>
        <begin position="124"/>
        <end position="216"/>
    </location>
</feature>
<evidence type="ECO:0000259" key="2">
    <source>
        <dbReference type="Pfam" id="PF02517"/>
    </source>
</evidence>
<keyword evidence="1" id="KW-0812">Transmembrane</keyword>
<feature type="transmembrane region" description="Helical" evidence="1">
    <location>
        <begin position="78"/>
        <end position="97"/>
    </location>
</feature>
<dbReference type="GO" id="GO:0080120">
    <property type="term" value="P:CAAX-box protein maturation"/>
    <property type="evidence" value="ECO:0007669"/>
    <property type="project" value="UniProtKB-ARBA"/>
</dbReference>
<dbReference type="InterPro" id="IPR003675">
    <property type="entry name" value="Rce1/LyrA-like_dom"/>
</dbReference>
<feature type="transmembrane region" description="Helical" evidence="1">
    <location>
        <begin position="118"/>
        <end position="139"/>
    </location>
</feature>
<accession>A0A6L8KFZ3</accession>
<gene>
    <name evidence="3" type="ORF">GTP46_27165</name>
</gene>
<organism evidence="3 4">
    <name type="scientific">Duganella flavida</name>
    <dbReference type="NCBI Taxonomy" id="2692175"/>
    <lineage>
        <taxon>Bacteria</taxon>
        <taxon>Pseudomonadati</taxon>
        <taxon>Pseudomonadota</taxon>
        <taxon>Betaproteobacteria</taxon>
        <taxon>Burkholderiales</taxon>
        <taxon>Oxalobacteraceae</taxon>
        <taxon>Telluria group</taxon>
        <taxon>Duganella</taxon>
    </lineage>
</organism>
<comment type="caution">
    <text evidence="3">The sequence shown here is derived from an EMBL/GenBank/DDBJ whole genome shotgun (WGS) entry which is preliminary data.</text>
</comment>
<feature type="transmembrane region" description="Helical" evidence="1">
    <location>
        <begin position="170"/>
        <end position="197"/>
    </location>
</feature>
<keyword evidence="1" id="KW-0472">Membrane</keyword>
<dbReference type="InterPro" id="IPR014346">
    <property type="entry name" value="Prenyl_protease-related"/>
</dbReference>
<keyword evidence="4" id="KW-1185">Reference proteome</keyword>
<proteinExistence type="predicted"/>
<dbReference type="AlphaFoldDB" id="A0A6L8KFZ3"/>
<feature type="transmembrane region" description="Helical" evidence="1">
    <location>
        <begin position="17"/>
        <end position="37"/>
    </location>
</feature>
<reference evidence="3 4" key="1">
    <citation type="submission" date="2019-12" db="EMBL/GenBank/DDBJ databases">
        <title>Novel species isolated from a subtropical stream in China.</title>
        <authorList>
            <person name="Lu H."/>
        </authorList>
    </citation>
    <scope>NUCLEOTIDE SEQUENCE [LARGE SCALE GENOMIC DNA]</scope>
    <source>
        <strain evidence="3 4">FT135W</strain>
    </source>
</reference>
<dbReference type="Pfam" id="PF02517">
    <property type="entry name" value="Rce1-like"/>
    <property type="match status" value="1"/>
</dbReference>
<evidence type="ECO:0000313" key="3">
    <source>
        <dbReference type="EMBL" id="MYM26316.1"/>
    </source>
</evidence>
<evidence type="ECO:0000313" key="4">
    <source>
        <dbReference type="Proteomes" id="UP000479335"/>
    </source>
</evidence>
<sequence length="231" mass="25690">MPSSPCSPVCPVLSRAAWARVLPFLTYIGFIVLADLLQRAGWDAAQLRWLYPLKIGLVLGLLVLFWRDYDELRAGLPSARALVAALLLGVLVWWLWIRLDAGWMVVGQSDGYDPRQDGMIAWPLAIVRLAGAALVVPVMEELFWRSFLMRWLTAEQFQTVAPAHVGVRGFVITMLLFGVEHNLWLAGIVAGAVYGLIYMRSGNLWAAIGAHAVTNGVLGVWIISTNSWSYW</sequence>
<dbReference type="GO" id="GO:0006508">
    <property type="term" value="P:proteolysis"/>
    <property type="evidence" value="ECO:0007669"/>
    <property type="project" value="UniProtKB-KW"/>
</dbReference>
<dbReference type="GO" id="GO:0004175">
    <property type="term" value="F:endopeptidase activity"/>
    <property type="evidence" value="ECO:0007669"/>
    <property type="project" value="UniProtKB-ARBA"/>
</dbReference>
<dbReference type="NCBIfam" id="TIGR03008">
    <property type="entry name" value="pepcterm_CAAX"/>
    <property type="match status" value="1"/>
</dbReference>
<feature type="transmembrane region" description="Helical" evidence="1">
    <location>
        <begin position="204"/>
        <end position="223"/>
    </location>
</feature>
<keyword evidence="3" id="KW-0378">Hydrolase</keyword>
<keyword evidence="3" id="KW-0645">Protease</keyword>
<dbReference type="Proteomes" id="UP000479335">
    <property type="component" value="Unassembled WGS sequence"/>
</dbReference>
<name>A0A6L8KFZ3_9BURK</name>
<evidence type="ECO:0000256" key="1">
    <source>
        <dbReference type="SAM" id="Phobius"/>
    </source>
</evidence>